<keyword evidence="9" id="KW-1185">Reference proteome</keyword>
<evidence type="ECO:0000256" key="5">
    <source>
        <dbReference type="ARBA" id="ARBA00048336"/>
    </source>
</evidence>
<dbReference type="SUPFAM" id="SSF52799">
    <property type="entry name" value="(Phosphotyrosine protein) phosphatases II"/>
    <property type="match status" value="1"/>
</dbReference>
<comment type="similarity">
    <text evidence="1">Belongs to the protein-tyrosine phosphatase family. Non-receptor class dual specificity subfamily.</text>
</comment>
<evidence type="ECO:0000256" key="1">
    <source>
        <dbReference type="ARBA" id="ARBA00008601"/>
    </source>
</evidence>
<evidence type="ECO:0000259" key="7">
    <source>
        <dbReference type="PROSITE" id="PS50056"/>
    </source>
</evidence>
<dbReference type="InterPro" id="IPR020420">
    <property type="entry name" value="Atypical_DUSP_subfamB"/>
</dbReference>
<evidence type="ECO:0000313" key="9">
    <source>
        <dbReference type="Proteomes" id="UP001162001"/>
    </source>
</evidence>
<organism evidence="8 9">
    <name type="scientific">Fadolivirus FV1/VV64</name>
    <dbReference type="NCBI Taxonomy" id="3070911"/>
    <lineage>
        <taxon>Viruses</taxon>
        <taxon>Varidnaviria</taxon>
        <taxon>Bamfordvirae</taxon>
        <taxon>Nucleocytoviricota</taxon>
        <taxon>Megaviricetes</taxon>
        <taxon>Imitervirales</taxon>
        <taxon>Mimiviridae</taxon>
        <taxon>Klosneuvirinae</taxon>
        <taxon>Fadolivirus</taxon>
        <taxon>Fadolivirus algeromassiliense</taxon>
    </lineage>
</organism>
<dbReference type="InterPro" id="IPR000340">
    <property type="entry name" value="Dual-sp_phosphatase_cat-dom"/>
</dbReference>
<accession>A0A7D3QUQ6</accession>
<dbReference type="SMART" id="SM00195">
    <property type="entry name" value="DSPc"/>
    <property type="match status" value="1"/>
</dbReference>
<keyword evidence="2" id="KW-0378">Hydrolase</keyword>
<protein>
    <submittedName>
        <fullName evidence="8">Dual specificity phosphatase</fullName>
    </submittedName>
</protein>
<evidence type="ECO:0000256" key="2">
    <source>
        <dbReference type="ARBA" id="ARBA00022801"/>
    </source>
</evidence>
<dbReference type="PRINTS" id="PR01910">
    <property type="entry name" value="ADSPHPHTASEB"/>
</dbReference>
<dbReference type="PROSITE" id="PS00383">
    <property type="entry name" value="TYR_PHOSPHATASE_1"/>
    <property type="match status" value="1"/>
</dbReference>
<dbReference type="InterPro" id="IPR020422">
    <property type="entry name" value="TYR_PHOSPHATASE_DUAL_dom"/>
</dbReference>
<dbReference type="Proteomes" id="UP001162001">
    <property type="component" value="Segment"/>
</dbReference>
<dbReference type="EMBL" id="MT418680">
    <property type="protein sequence ID" value="QKF94367.1"/>
    <property type="molecule type" value="Genomic_DNA"/>
</dbReference>
<dbReference type="GO" id="GO:0017017">
    <property type="term" value="F:MAP kinase tyrosine/serine/threonine phosphatase activity"/>
    <property type="evidence" value="ECO:0007669"/>
    <property type="project" value="InterPro"/>
</dbReference>
<evidence type="ECO:0000259" key="6">
    <source>
        <dbReference type="PROSITE" id="PS50054"/>
    </source>
</evidence>
<proteinExistence type="inferred from homology"/>
<dbReference type="Gene3D" id="3.90.190.10">
    <property type="entry name" value="Protein tyrosine phosphatase superfamily"/>
    <property type="match status" value="1"/>
</dbReference>
<name>A0A7D3QUQ6_9VIRU</name>
<sequence>MMNEIDEIIPGLYVGTYNAALDKDIILSNNIQTIINCTKKQDKIDLDIDYLQIPIDDPPYITDINYINTNFIHIVTLINNSINKRKNVLIHCMKGSQRSAVIATIFIMIKFGLNYMNAIQFIKLKRPICFFGSVNYLNSLLYIQNQIDMFNRYYGSRQ</sequence>
<feature type="domain" description="Tyrosine-protein phosphatase" evidence="6">
    <location>
        <begin position="4"/>
        <end position="155"/>
    </location>
</feature>
<dbReference type="GO" id="GO:0004722">
    <property type="term" value="F:protein serine/threonine phosphatase activity"/>
    <property type="evidence" value="ECO:0007669"/>
    <property type="project" value="UniProtKB-EC"/>
</dbReference>
<dbReference type="PANTHER" id="PTHR45948">
    <property type="entry name" value="DUAL SPECIFICITY PROTEIN PHOSPHATASE DDB_G0269404-RELATED"/>
    <property type="match status" value="1"/>
</dbReference>
<dbReference type="GO" id="GO:0007165">
    <property type="term" value="P:signal transduction"/>
    <property type="evidence" value="ECO:0007669"/>
    <property type="project" value="TreeGrafter"/>
</dbReference>
<dbReference type="InterPro" id="IPR000387">
    <property type="entry name" value="Tyr_Pase_dom"/>
</dbReference>
<reference evidence="8 9" key="1">
    <citation type="submission" date="2020-04" db="EMBL/GenBank/DDBJ databases">
        <title>Advantages and limits of metagenomic assembly and binning of a giant virus.</title>
        <authorList>
            <person name="Schulz F."/>
            <person name="Andreani J."/>
            <person name="Francis R."/>
            <person name="Boudjemaa H."/>
            <person name="Bou Khalil J.Y."/>
            <person name="Lee J."/>
            <person name="La Scola B."/>
            <person name="Woyke T."/>
        </authorList>
    </citation>
    <scope>NUCLEOTIDE SEQUENCE [LARGE SCALE GENOMIC DNA]</scope>
    <source>
        <strain evidence="8 9">FV1/VV64</strain>
    </source>
</reference>
<gene>
    <name evidence="8" type="ORF">Fadolivirus_1_909</name>
</gene>
<keyword evidence="3" id="KW-0904">Protein phosphatase</keyword>
<dbReference type="CDD" id="cd14498">
    <property type="entry name" value="DSP"/>
    <property type="match status" value="1"/>
</dbReference>
<dbReference type="PROSITE" id="PS50056">
    <property type="entry name" value="TYR_PHOSPHATASE_2"/>
    <property type="match status" value="1"/>
</dbReference>
<evidence type="ECO:0000256" key="3">
    <source>
        <dbReference type="ARBA" id="ARBA00022912"/>
    </source>
</evidence>
<feature type="domain" description="Tyrosine specific protein phosphatases" evidence="7">
    <location>
        <begin position="69"/>
        <end position="127"/>
    </location>
</feature>
<dbReference type="InterPro" id="IPR029021">
    <property type="entry name" value="Prot-tyrosine_phosphatase-like"/>
</dbReference>
<dbReference type="InterPro" id="IPR016130">
    <property type="entry name" value="Tyr_Pase_AS"/>
</dbReference>
<comment type="catalytic activity">
    <reaction evidence="5">
        <text>O-phospho-L-threonyl-[protein] + H2O = L-threonyl-[protein] + phosphate</text>
        <dbReference type="Rhea" id="RHEA:47004"/>
        <dbReference type="Rhea" id="RHEA-COMP:11060"/>
        <dbReference type="Rhea" id="RHEA-COMP:11605"/>
        <dbReference type="ChEBI" id="CHEBI:15377"/>
        <dbReference type="ChEBI" id="CHEBI:30013"/>
        <dbReference type="ChEBI" id="CHEBI:43474"/>
        <dbReference type="ChEBI" id="CHEBI:61977"/>
        <dbReference type="EC" id="3.1.3.16"/>
    </reaction>
</comment>
<dbReference type="Pfam" id="PF00782">
    <property type="entry name" value="DSPc"/>
    <property type="match status" value="1"/>
</dbReference>
<dbReference type="GO" id="GO:0004725">
    <property type="term" value="F:protein tyrosine phosphatase activity"/>
    <property type="evidence" value="ECO:0007669"/>
    <property type="project" value="TreeGrafter"/>
</dbReference>
<dbReference type="PANTHER" id="PTHR45948:SF2">
    <property type="entry name" value="DUAL SPECIFICITY PROTEIN PHOSPHATASE"/>
    <property type="match status" value="1"/>
</dbReference>
<evidence type="ECO:0000313" key="8">
    <source>
        <dbReference type="EMBL" id="QKF94367.1"/>
    </source>
</evidence>
<evidence type="ECO:0000256" key="4">
    <source>
        <dbReference type="ARBA" id="ARBA00047761"/>
    </source>
</evidence>
<comment type="catalytic activity">
    <reaction evidence="4">
        <text>O-phospho-L-seryl-[protein] + H2O = L-seryl-[protein] + phosphate</text>
        <dbReference type="Rhea" id="RHEA:20629"/>
        <dbReference type="Rhea" id="RHEA-COMP:9863"/>
        <dbReference type="Rhea" id="RHEA-COMP:11604"/>
        <dbReference type="ChEBI" id="CHEBI:15377"/>
        <dbReference type="ChEBI" id="CHEBI:29999"/>
        <dbReference type="ChEBI" id="CHEBI:43474"/>
        <dbReference type="ChEBI" id="CHEBI:83421"/>
        <dbReference type="EC" id="3.1.3.16"/>
    </reaction>
</comment>
<dbReference type="PROSITE" id="PS50054">
    <property type="entry name" value="TYR_PHOSPHATASE_DUAL"/>
    <property type="match status" value="1"/>
</dbReference>